<sequence length="83" mass="9225">MCPFLIKVGVKNHFNEGTQISEAGLGEDMTEEERDNYLHKANILGFTALCVRGLLCILSAANLISWKIKSGNESNEQRDELEA</sequence>
<protein>
    <submittedName>
        <fullName evidence="1">Uncharacterized protein</fullName>
    </submittedName>
</protein>
<evidence type="ECO:0000313" key="2">
    <source>
        <dbReference type="Proteomes" id="UP001295684"/>
    </source>
</evidence>
<reference evidence="1" key="1">
    <citation type="submission" date="2023-07" db="EMBL/GenBank/DDBJ databases">
        <authorList>
            <consortium name="AG Swart"/>
            <person name="Singh M."/>
            <person name="Singh A."/>
            <person name="Seah K."/>
            <person name="Emmerich C."/>
        </authorList>
    </citation>
    <scope>NUCLEOTIDE SEQUENCE</scope>
    <source>
        <strain evidence="1">DP1</strain>
    </source>
</reference>
<gene>
    <name evidence="1" type="ORF">ECRASSUSDP1_LOCUS26143</name>
</gene>
<accession>A0AAD1Y4P1</accession>
<comment type="caution">
    <text evidence="1">The sequence shown here is derived from an EMBL/GenBank/DDBJ whole genome shotgun (WGS) entry which is preliminary data.</text>
</comment>
<dbReference type="EMBL" id="CAMPGE010026944">
    <property type="protein sequence ID" value="CAI2384609.1"/>
    <property type="molecule type" value="Genomic_DNA"/>
</dbReference>
<evidence type="ECO:0000313" key="1">
    <source>
        <dbReference type="EMBL" id="CAI2384609.1"/>
    </source>
</evidence>
<organism evidence="1 2">
    <name type="scientific">Euplotes crassus</name>
    <dbReference type="NCBI Taxonomy" id="5936"/>
    <lineage>
        <taxon>Eukaryota</taxon>
        <taxon>Sar</taxon>
        <taxon>Alveolata</taxon>
        <taxon>Ciliophora</taxon>
        <taxon>Intramacronucleata</taxon>
        <taxon>Spirotrichea</taxon>
        <taxon>Hypotrichia</taxon>
        <taxon>Euplotida</taxon>
        <taxon>Euplotidae</taxon>
        <taxon>Moneuplotes</taxon>
    </lineage>
</organism>
<dbReference type="AlphaFoldDB" id="A0AAD1Y4P1"/>
<name>A0AAD1Y4P1_EUPCR</name>
<dbReference type="Proteomes" id="UP001295684">
    <property type="component" value="Unassembled WGS sequence"/>
</dbReference>
<keyword evidence="2" id="KW-1185">Reference proteome</keyword>
<proteinExistence type="predicted"/>